<evidence type="ECO:0000313" key="3">
    <source>
        <dbReference type="Proteomes" id="UP001292094"/>
    </source>
</evidence>
<feature type="region of interest" description="Disordered" evidence="1">
    <location>
        <begin position="92"/>
        <end position="144"/>
    </location>
</feature>
<feature type="region of interest" description="Disordered" evidence="1">
    <location>
        <begin position="396"/>
        <end position="419"/>
    </location>
</feature>
<feature type="region of interest" description="Disordered" evidence="1">
    <location>
        <begin position="577"/>
        <end position="603"/>
    </location>
</feature>
<feature type="compositionally biased region" description="Low complexity" evidence="1">
    <location>
        <begin position="103"/>
        <end position="116"/>
    </location>
</feature>
<feature type="region of interest" description="Disordered" evidence="1">
    <location>
        <begin position="529"/>
        <end position="556"/>
    </location>
</feature>
<dbReference type="EMBL" id="JAWZYT010000466">
    <property type="protein sequence ID" value="KAK4323148.1"/>
    <property type="molecule type" value="Genomic_DNA"/>
</dbReference>
<feature type="compositionally biased region" description="Basic residues" evidence="1">
    <location>
        <begin position="403"/>
        <end position="412"/>
    </location>
</feature>
<evidence type="ECO:0000313" key="2">
    <source>
        <dbReference type="EMBL" id="KAK4323148.1"/>
    </source>
</evidence>
<comment type="caution">
    <text evidence="2">The sequence shown here is derived from an EMBL/GenBank/DDBJ whole genome shotgun (WGS) entry which is preliminary data.</text>
</comment>
<feature type="region of interest" description="Disordered" evidence="1">
    <location>
        <begin position="1"/>
        <end position="59"/>
    </location>
</feature>
<proteinExistence type="predicted"/>
<reference evidence="2" key="1">
    <citation type="submission" date="2023-11" db="EMBL/GenBank/DDBJ databases">
        <title>Genome assemblies of two species of porcelain crab, Petrolisthes cinctipes and Petrolisthes manimaculis (Anomura: Porcellanidae).</title>
        <authorList>
            <person name="Angst P."/>
        </authorList>
    </citation>
    <scope>NUCLEOTIDE SEQUENCE</scope>
    <source>
        <strain evidence="2">PB745_02</strain>
        <tissue evidence="2">Gill</tissue>
    </source>
</reference>
<name>A0AAE1UG02_9EUCA</name>
<protein>
    <submittedName>
        <fullName evidence="2">Uncharacterized protein</fullName>
    </submittedName>
</protein>
<accession>A0AAE1UG02</accession>
<feature type="region of interest" description="Disordered" evidence="1">
    <location>
        <begin position="174"/>
        <end position="229"/>
    </location>
</feature>
<sequence length="646" mass="70263">MVCMGRSNQKEWKKQALKVRQKDGSESRSSSPRDSGLTMSSAAASDTEGDPRSPVGPSFKNSLAFFQRAAHLVANNAKNTSLVCNWNHDTGARQKETRRRSSRGSSCYGSGGSSSSEVWSVASDDHTTDYFPPHAGGSGQTHEATEAGYEDELGAAEDPGTYEQVLFINGRPQYQDDVSWSGKRSRSNSWTRLSVDGSSSGGGGAGGGGNPGPDQHYHQSLPSVAHTPTQLPGCSAAPDTTSGVAAAEVHAQTHAEDVTSSFVTPPRRKPYLNFKSVASSISSDGGVEYDHDNLSLIREKVGLSKNSALNTLTRAQSFKEGLNAYTSEYSNTTSGLSRTQSFNDGLASELSELGSGRAKLQRAPSVDEILESVKFLRAKKTMVKSNPDLANVQEPVYSSASLPRHKSSKGKAPRTPGTSSLLGVKYNGHSNSPHYERVPEPDYEQITDSASTAYYENVCKGNNHYENIHLKGEVIYDSPRPTNTQHHYDKVHSDLHYENIKYDAPVYENLDEKEPTYMNVNDKCSNIYSSADTNKRTGSLKSLKSRSGNKVTVSGNSMMQGATYDVPRAATHIYDSPQKQVRSVSQANEYDTPKNNRSVLPQSTQIVLKAKNDQKKKIDDIFADCDQDSLEGERDREPDIPSPGEC</sequence>
<feature type="compositionally biased region" description="Low complexity" evidence="1">
    <location>
        <begin position="27"/>
        <end position="36"/>
    </location>
</feature>
<feature type="compositionally biased region" description="Polar residues" evidence="1">
    <location>
        <begin position="218"/>
        <end position="229"/>
    </location>
</feature>
<feature type="compositionally biased region" description="Gly residues" evidence="1">
    <location>
        <begin position="199"/>
        <end position="211"/>
    </location>
</feature>
<gene>
    <name evidence="2" type="ORF">Pmani_006097</name>
</gene>
<keyword evidence="3" id="KW-1185">Reference proteome</keyword>
<evidence type="ECO:0000256" key="1">
    <source>
        <dbReference type="SAM" id="MobiDB-lite"/>
    </source>
</evidence>
<feature type="compositionally biased region" description="Basic and acidic residues" evidence="1">
    <location>
        <begin position="8"/>
        <end position="26"/>
    </location>
</feature>
<dbReference type="AlphaFoldDB" id="A0AAE1UG02"/>
<feature type="region of interest" description="Disordered" evidence="1">
    <location>
        <begin position="627"/>
        <end position="646"/>
    </location>
</feature>
<dbReference type="Proteomes" id="UP001292094">
    <property type="component" value="Unassembled WGS sequence"/>
</dbReference>
<organism evidence="2 3">
    <name type="scientific">Petrolisthes manimaculis</name>
    <dbReference type="NCBI Taxonomy" id="1843537"/>
    <lineage>
        <taxon>Eukaryota</taxon>
        <taxon>Metazoa</taxon>
        <taxon>Ecdysozoa</taxon>
        <taxon>Arthropoda</taxon>
        <taxon>Crustacea</taxon>
        <taxon>Multicrustacea</taxon>
        <taxon>Malacostraca</taxon>
        <taxon>Eumalacostraca</taxon>
        <taxon>Eucarida</taxon>
        <taxon>Decapoda</taxon>
        <taxon>Pleocyemata</taxon>
        <taxon>Anomura</taxon>
        <taxon>Galatheoidea</taxon>
        <taxon>Porcellanidae</taxon>
        <taxon>Petrolisthes</taxon>
    </lineage>
</organism>